<dbReference type="RefSeq" id="WP_111369866.1">
    <property type="nucleotide sequence ID" value="NZ_CP029480.1"/>
</dbReference>
<dbReference type="GO" id="GO:0003677">
    <property type="term" value="F:DNA binding"/>
    <property type="evidence" value="ECO:0007669"/>
    <property type="project" value="InterPro"/>
</dbReference>
<dbReference type="GO" id="GO:0006355">
    <property type="term" value="P:regulation of DNA-templated transcription"/>
    <property type="evidence" value="ECO:0007669"/>
    <property type="project" value="InterPro"/>
</dbReference>
<name>A0A2Z4G6L0_9BACT</name>
<keyword evidence="2" id="KW-1133">Transmembrane helix</keyword>
<evidence type="ECO:0008006" key="5">
    <source>
        <dbReference type="Google" id="ProtNLM"/>
    </source>
</evidence>
<accession>A0A2Z4G6L0</accession>
<feature type="coiled-coil region" evidence="1">
    <location>
        <begin position="374"/>
        <end position="403"/>
    </location>
</feature>
<reference evidence="3 4" key="1">
    <citation type="submission" date="2018-05" db="EMBL/GenBank/DDBJ databases">
        <title>Complete genome sequence of Arcticibacterium luteifluviistationis SM1504T, a cytophagaceae bacterium isolated from Arctic surface seawater.</title>
        <authorList>
            <person name="Li Y."/>
            <person name="Qin Q.-L."/>
        </authorList>
    </citation>
    <scope>NUCLEOTIDE SEQUENCE [LARGE SCALE GENOMIC DNA]</scope>
    <source>
        <strain evidence="3 4">SM1504</strain>
    </source>
</reference>
<dbReference type="KEGG" id="als:DJ013_00575"/>
<dbReference type="Proteomes" id="UP000249873">
    <property type="component" value="Chromosome"/>
</dbReference>
<dbReference type="OrthoDB" id="1090267at2"/>
<dbReference type="InterPro" id="IPR036388">
    <property type="entry name" value="WH-like_DNA-bd_sf"/>
</dbReference>
<proteinExistence type="predicted"/>
<dbReference type="EMBL" id="CP029480">
    <property type="protein sequence ID" value="AWV96764.1"/>
    <property type="molecule type" value="Genomic_DNA"/>
</dbReference>
<dbReference type="SUPFAM" id="SSF48452">
    <property type="entry name" value="TPR-like"/>
    <property type="match status" value="2"/>
</dbReference>
<keyword evidence="1" id="KW-0175">Coiled coil</keyword>
<evidence type="ECO:0000256" key="2">
    <source>
        <dbReference type="SAM" id="Phobius"/>
    </source>
</evidence>
<gene>
    <name evidence="3" type="ORF">DJ013_00575</name>
</gene>
<dbReference type="AlphaFoldDB" id="A0A2Z4G6L0"/>
<keyword evidence="2" id="KW-0812">Transmembrane</keyword>
<keyword evidence="4" id="KW-1185">Reference proteome</keyword>
<sequence length="532" mass="62476">MKWKLVLVLCSLFLVESKAQETNQKLNETLKLRYTDYNTCLDLLEDFKEQFLFEGDTVQAIFTLRKIADINGHHAKYKASYDNLWQALSLASKADKQDIVASIYVDIGRYYGFYKREEKAFQLVKRGLEIKKQLVSIDKLPESSLVEAYYALCVLNREFLNYKQAQIYLDSCYTYIHESENQLWNKAGLDFEKAVIFTNTGKVNAAIQIFESIKATFEEKQPEYNVLVETYQGLANMEYGQLDHAERNFRKALEISETYDSHRDFANLIHEYLSNIYFKKGNLPLAYQELKIVKERDKLFFDSRSENNSALLEIQDRFREESQRTADLLREQKLQELEDAEQIYFLQRSLLVIALLFVGLTSFLYFKYLRNKYKAEKELAFKNKELEIQKANELIEVKNKEMAVSALKLIEKEEALSDFKTNLEKADWNLDTNKLKKAVKSLSTGHDQNWKEFETRFVAVNNKFYQNLHAKFPSLTATEDKLCALVKLNFNSKDMSKLLGISIESVHTSRYRLRKKLELERDDNLTDFINKF</sequence>
<protein>
    <recommendedName>
        <fullName evidence="5">HTH luxR-type domain-containing protein</fullName>
    </recommendedName>
</protein>
<dbReference type="SUPFAM" id="SSF46894">
    <property type="entry name" value="C-terminal effector domain of the bipartite response regulators"/>
    <property type="match status" value="1"/>
</dbReference>
<organism evidence="3 4">
    <name type="scientific">Arcticibacterium luteifluviistationis</name>
    <dbReference type="NCBI Taxonomy" id="1784714"/>
    <lineage>
        <taxon>Bacteria</taxon>
        <taxon>Pseudomonadati</taxon>
        <taxon>Bacteroidota</taxon>
        <taxon>Cytophagia</taxon>
        <taxon>Cytophagales</taxon>
        <taxon>Leadbetterellaceae</taxon>
        <taxon>Arcticibacterium</taxon>
    </lineage>
</organism>
<evidence type="ECO:0000256" key="1">
    <source>
        <dbReference type="SAM" id="Coils"/>
    </source>
</evidence>
<evidence type="ECO:0000313" key="3">
    <source>
        <dbReference type="EMBL" id="AWV96764.1"/>
    </source>
</evidence>
<dbReference type="InterPro" id="IPR016032">
    <property type="entry name" value="Sig_transdc_resp-reg_C-effctor"/>
</dbReference>
<dbReference type="InterPro" id="IPR011990">
    <property type="entry name" value="TPR-like_helical_dom_sf"/>
</dbReference>
<keyword evidence="2" id="KW-0472">Membrane</keyword>
<feature type="transmembrane region" description="Helical" evidence="2">
    <location>
        <begin position="345"/>
        <end position="366"/>
    </location>
</feature>
<dbReference type="Gene3D" id="1.25.40.10">
    <property type="entry name" value="Tetratricopeptide repeat domain"/>
    <property type="match status" value="2"/>
</dbReference>
<dbReference type="Gene3D" id="1.10.10.10">
    <property type="entry name" value="Winged helix-like DNA-binding domain superfamily/Winged helix DNA-binding domain"/>
    <property type="match status" value="1"/>
</dbReference>
<evidence type="ECO:0000313" key="4">
    <source>
        <dbReference type="Proteomes" id="UP000249873"/>
    </source>
</evidence>